<dbReference type="Proteomes" id="UP000758856">
    <property type="component" value="Unassembled WGS sequence"/>
</dbReference>
<dbReference type="InterPro" id="IPR011010">
    <property type="entry name" value="DNA_brk_join_enz"/>
</dbReference>
<keyword evidence="3" id="KW-1185">Reference proteome</keyword>
<evidence type="ECO:0000256" key="1">
    <source>
        <dbReference type="SAM" id="MobiDB-lite"/>
    </source>
</evidence>
<evidence type="ECO:0000313" key="3">
    <source>
        <dbReference type="Proteomes" id="UP000758856"/>
    </source>
</evidence>
<comment type="caution">
    <text evidence="2">The sequence shown here is derived from an EMBL/GenBank/DDBJ whole genome shotgun (WGS) entry which is preliminary data.</text>
</comment>
<dbReference type="EMBL" id="JAFBCY010000003">
    <property type="protein sequence ID" value="MBM7852364.1"/>
    <property type="molecule type" value="Genomic_DNA"/>
</dbReference>
<organism evidence="2 3">
    <name type="scientific">Methylopila capsulata</name>
    <dbReference type="NCBI Taxonomy" id="61654"/>
    <lineage>
        <taxon>Bacteria</taxon>
        <taxon>Pseudomonadati</taxon>
        <taxon>Pseudomonadota</taxon>
        <taxon>Alphaproteobacteria</taxon>
        <taxon>Hyphomicrobiales</taxon>
        <taxon>Methylopilaceae</taxon>
        <taxon>Methylopila</taxon>
    </lineage>
</organism>
<evidence type="ECO:0000313" key="2">
    <source>
        <dbReference type="EMBL" id="MBM7852364.1"/>
    </source>
</evidence>
<sequence>MSGVSVPNVGWLFPSRRALGQHIGTRQYARLIDKWGRMINLEPSACGTHSLRRTEEAPSKQYGDWSDCHNPQPQ</sequence>
<reference evidence="2 3" key="1">
    <citation type="submission" date="2021-01" db="EMBL/GenBank/DDBJ databases">
        <title>Genomic Encyclopedia of Type Strains, Phase IV (KMG-IV): sequencing the most valuable type-strain genomes for metagenomic binning, comparative biology and taxonomic classification.</title>
        <authorList>
            <person name="Goeker M."/>
        </authorList>
    </citation>
    <scope>NUCLEOTIDE SEQUENCE [LARGE SCALE GENOMIC DNA]</scope>
    <source>
        <strain evidence="2 3">DSM 6130</strain>
    </source>
</reference>
<dbReference type="SUPFAM" id="SSF56349">
    <property type="entry name" value="DNA breaking-rejoining enzymes"/>
    <property type="match status" value="1"/>
</dbReference>
<proteinExistence type="predicted"/>
<feature type="region of interest" description="Disordered" evidence="1">
    <location>
        <begin position="48"/>
        <end position="74"/>
    </location>
</feature>
<gene>
    <name evidence="2" type="ORF">JOD31_002606</name>
</gene>
<accession>A0ABS2TBD1</accession>
<name>A0ABS2TBD1_9HYPH</name>
<protein>
    <submittedName>
        <fullName evidence="2">Uncharacterized protein</fullName>
    </submittedName>
</protein>